<keyword evidence="5 6" id="KW-0472">Membrane</keyword>
<evidence type="ECO:0000256" key="6">
    <source>
        <dbReference type="SAM" id="Phobius"/>
    </source>
</evidence>
<comment type="caution">
    <text evidence="8">The sequence shown here is derived from an EMBL/GenBank/DDBJ whole genome shotgun (WGS) entry which is preliminary data.</text>
</comment>
<evidence type="ECO:0000256" key="2">
    <source>
        <dbReference type="ARBA" id="ARBA00022475"/>
    </source>
</evidence>
<dbReference type="RefSeq" id="WP_375733147.1">
    <property type="nucleotide sequence ID" value="NZ_JBCGDC010000008.1"/>
</dbReference>
<dbReference type="EMBL" id="JBCGDC010000008">
    <property type="protein sequence ID" value="MFB6392381.1"/>
    <property type="molecule type" value="Genomic_DNA"/>
</dbReference>
<name>A0ABV5CKN1_9ACTN</name>
<feature type="transmembrane region" description="Helical" evidence="6">
    <location>
        <begin position="37"/>
        <end position="56"/>
    </location>
</feature>
<evidence type="ECO:0000259" key="7">
    <source>
        <dbReference type="Pfam" id="PF12823"/>
    </source>
</evidence>
<evidence type="ECO:0000256" key="3">
    <source>
        <dbReference type="ARBA" id="ARBA00022692"/>
    </source>
</evidence>
<evidence type="ECO:0000313" key="8">
    <source>
        <dbReference type="EMBL" id="MFB6392381.1"/>
    </source>
</evidence>
<feature type="transmembrane region" description="Helical" evidence="6">
    <location>
        <begin position="12"/>
        <end position="31"/>
    </location>
</feature>
<dbReference type="Pfam" id="PF12823">
    <property type="entry name" value="DUF3817"/>
    <property type="match status" value="1"/>
</dbReference>
<evidence type="ECO:0000256" key="5">
    <source>
        <dbReference type="ARBA" id="ARBA00023136"/>
    </source>
</evidence>
<evidence type="ECO:0000256" key="1">
    <source>
        <dbReference type="ARBA" id="ARBA00004651"/>
    </source>
</evidence>
<dbReference type="Proteomes" id="UP001582793">
    <property type="component" value="Unassembled WGS sequence"/>
</dbReference>
<accession>A0ABV5CKN1</accession>
<evidence type="ECO:0000256" key="4">
    <source>
        <dbReference type="ARBA" id="ARBA00022989"/>
    </source>
</evidence>
<reference evidence="8 9" key="1">
    <citation type="submission" date="2024-04" db="EMBL/GenBank/DDBJ databases">
        <title>Polymorphospora sp. isolated from Baiyangdian Lake in Xiong'an New Area.</title>
        <authorList>
            <person name="Zhang X."/>
            <person name="Liu J."/>
        </authorList>
    </citation>
    <scope>NUCLEOTIDE SEQUENCE [LARGE SCALE GENOMIC DNA]</scope>
    <source>
        <strain evidence="8 9">2-325</strain>
    </source>
</reference>
<evidence type="ECO:0000313" key="9">
    <source>
        <dbReference type="Proteomes" id="UP001582793"/>
    </source>
</evidence>
<proteinExistence type="predicted"/>
<comment type="subcellular location">
    <subcellularLocation>
        <location evidence="1">Cell membrane</location>
        <topology evidence="1">Multi-pass membrane protein</topology>
    </subcellularLocation>
</comment>
<organism evidence="8 9">
    <name type="scientific">Polymorphospora lycopeni</name>
    <dbReference type="NCBI Taxonomy" id="3140240"/>
    <lineage>
        <taxon>Bacteria</taxon>
        <taxon>Bacillati</taxon>
        <taxon>Actinomycetota</taxon>
        <taxon>Actinomycetes</taxon>
        <taxon>Micromonosporales</taxon>
        <taxon>Micromonosporaceae</taxon>
        <taxon>Polymorphospora</taxon>
    </lineage>
</organism>
<protein>
    <recommendedName>
        <fullName evidence="7">DUF3817 domain-containing protein</fullName>
    </recommendedName>
</protein>
<keyword evidence="9" id="KW-1185">Reference proteome</keyword>
<keyword evidence="3 6" id="KW-0812">Transmembrane</keyword>
<keyword evidence="2" id="KW-1003">Cell membrane</keyword>
<feature type="domain" description="DUF3817" evidence="7">
    <location>
        <begin position="6"/>
        <end position="72"/>
    </location>
</feature>
<gene>
    <name evidence="8" type="ORF">AAFH96_04595</name>
</gene>
<keyword evidence="4 6" id="KW-1133">Transmembrane helix</keyword>
<dbReference type="InterPro" id="IPR023845">
    <property type="entry name" value="DUF3817_TM"/>
</dbReference>
<sequence>MRPLLRSLEVLSILELVSVAVLLVNLATVHLRPVTAAIGPVHGALYLAVAVTALLGRDLRPRTRLLALVPVAGGVFTILNVRREARRPVAAR</sequence>